<dbReference type="EMBL" id="FUKI01000079">
    <property type="protein sequence ID" value="SJM91049.1"/>
    <property type="molecule type" value="Genomic_DNA"/>
</dbReference>
<accession>A0A1R4H4A7</accession>
<keyword evidence="3" id="KW-0449">Lipoprotein</keyword>
<dbReference type="InterPro" id="IPR022262">
    <property type="entry name" value="Lipoprot_put"/>
</dbReference>
<feature type="signal peptide" evidence="2">
    <location>
        <begin position="1"/>
        <end position="23"/>
    </location>
</feature>
<evidence type="ECO:0000256" key="1">
    <source>
        <dbReference type="SAM" id="MobiDB-lite"/>
    </source>
</evidence>
<evidence type="ECO:0000256" key="2">
    <source>
        <dbReference type="SAM" id="SignalP"/>
    </source>
</evidence>
<dbReference type="RefSeq" id="WP_087142791.1">
    <property type="nucleotide sequence ID" value="NZ_FUKI01000079.1"/>
</dbReference>
<feature type="chain" id="PRO_5012616467" evidence="2">
    <location>
        <begin position="24"/>
        <end position="143"/>
    </location>
</feature>
<gene>
    <name evidence="3" type="ORF">CRENPOLYSF1_170078</name>
</gene>
<keyword evidence="2" id="KW-0732">Signal</keyword>
<evidence type="ECO:0000313" key="4">
    <source>
        <dbReference type="Proteomes" id="UP000195667"/>
    </source>
</evidence>
<dbReference type="Proteomes" id="UP000195667">
    <property type="component" value="Unassembled WGS sequence"/>
</dbReference>
<protein>
    <submittedName>
        <fullName evidence="3">Conjugative transfer region lipoprotein family</fullName>
    </submittedName>
</protein>
<feature type="compositionally biased region" description="Polar residues" evidence="1">
    <location>
        <begin position="50"/>
        <end position="67"/>
    </location>
</feature>
<dbReference type="OrthoDB" id="8863314at2"/>
<evidence type="ECO:0000313" key="3">
    <source>
        <dbReference type="EMBL" id="SJM91049.1"/>
    </source>
</evidence>
<sequence>MKHSYQTAKLLLINVALMLSACAVSNKESILPQGGATMKQVYDRHFSGQRLGSENSPESSTGVTSPMGQVRSLGNRATDLKGYSREAYNETQLIFQRLPNPDLVMYVFPHLSGAEGNPIPGYSTAFPFYDTVHYALPGELEGE</sequence>
<reference evidence="4" key="1">
    <citation type="submission" date="2017-02" db="EMBL/GenBank/DDBJ databases">
        <authorList>
            <person name="Daims H."/>
        </authorList>
    </citation>
    <scope>NUCLEOTIDE SEQUENCE [LARGE SCALE GENOMIC DNA]</scope>
</reference>
<proteinExistence type="predicted"/>
<feature type="region of interest" description="Disordered" evidence="1">
    <location>
        <begin position="48"/>
        <end position="71"/>
    </location>
</feature>
<name>A0A1R4H4A7_9GAMM</name>
<organism evidence="3 4">
    <name type="scientific">Crenothrix polyspora</name>
    <dbReference type="NCBI Taxonomy" id="360316"/>
    <lineage>
        <taxon>Bacteria</taxon>
        <taxon>Pseudomonadati</taxon>
        <taxon>Pseudomonadota</taxon>
        <taxon>Gammaproteobacteria</taxon>
        <taxon>Methylococcales</taxon>
        <taxon>Crenotrichaceae</taxon>
        <taxon>Crenothrix</taxon>
    </lineage>
</organism>
<dbReference type="AlphaFoldDB" id="A0A1R4H4A7"/>
<dbReference type="PROSITE" id="PS51257">
    <property type="entry name" value="PROKAR_LIPOPROTEIN"/>
    <property type="match status" value="1"/>
</dbReference>
<dbReference type="NCBIfam" id="TIGR03751">
    <property type="entry name" value="conj_TIGR03751"/>
    <property type="match status" value="1"/>
</dbReference>
<keyword evidence="4" id="KW-1185">Reference proteome</keyword>